<gene>
    <name evidence="1" type="ORF">CC78DRAFT_618067</name>
</gene>
<sequence length="490" mass="55351">MPITRKRVAKRKAVQINTPEDPIVNLPCEILTEILSCLPDESTEVRLVCRGFRNCAWPAFGSRISRTKFDMRSIKSMDNLKAISEHAVLVAHVTKLAFTVGHLSSLVPGTQEMLVYDSEDSDCKASIQMTEVEPEEYLDAELLGGVECFRRHQTYWFAEAWRWCPCMDYMTDTLAVYAAKTQKQGVVNFLAETLSKFDHLHSIEYRELMYPEKFMPLWREIMEAMNYIGIKFARPYSPDEAAMDINGIDILLNALVAGDVVVKDLSMGIPAMYCHSIATYTDPTVLQKVLRNVETLKALPLLDAHFSHHLGKDFELVLTSQNAPKLQELTLVGWVADPGSSHDIPSWMSRETVPNSELAPLRVLKLGHSHGKMIDHHFFDFLSAVGSTLRVLTVDIGFQLDWKQLIEFLVTSVVVSLDKLKITGPKISNPKNSPCDVRAVPPKELLYQAAQDVVVAPKKFDEWLQSKWLPKTPAGRIKVTVKKRLKARSK</sequence>
<protein>
    <recommendedName>
        <fullName evidence="3">F-box domain-containing protein</fullName>
    </recommendedName>
</protein>
<dbReference type="AlphaFoldDB" id="A0A9P4N7U6"/>
<reference evidence="2" key="1">
    <citation type="journal article" date="2020" name="Stud. Mycol.">
        <title>101 Dothideomycetes genomes: A test case for predicting lifestyles and emergence of pathogens.</title>
        <authorList>
            <person name="Haridas S."/>
            <person name="Albert R."/>
            <person name="Binder M."/>
            <person name="Bloem J."/>
            <person name="LaButti K."/>
            <person name="Salamov A."/>
            <person name="Andreopoulos B."/>
            <person name="Baker S."/>
            <person name="Barry K."/>
            <person name="Bills G."/>
            <person name="Bluhm B."/>
            <person name="Cannon C."/>
            <person name="Castanera R."/>
            <person name="Culley D."/>
            <person name="Daum C."/>
            <person name="Ezra D."/>
            <person name="Gonzalez J."/>
            <person name="Henrissat B."/>
            <person name="Kuo A."/>
            <person name="Liang C."/>
            <person name="Lipzen A."/>
            <person name="Lutzoni F."/>
            <person name="Magnuson J."/>
            <person name="Mondo S."/>
            <person name="Nolan M."/>
            <person name="Ohm R."/>
            <person name="Pangilinan J."/>
            <person name="Park H.-J."/>
            <person name="Ramirez L."/>
            <person name="Alfaro M."/>
            <person name="Sun H."/>
            <person name="Tritt A."/>
            <person name="Yoshinaga Y."/>
            <person name="Zwiers L.-H."/>
            <person name="Turgeon B."/>
            <person name="Goodwin S."/>
            <person name="Spatafora J."/>
            <person name="Crous P."/>
            <person name="Grigoriev I."/>
        </authorList>
    </citation>
    <scope>NUCLEOTIDE SEQUENCE [LARGE SCALE GENOMIC DNA]</scope>
    <source>
        <strain evidence="2">CBS 304.66</strain>
    </source>
</reference>
<dbReference type="OrthoDB" id="3797353at2759"/>
<accession>A0A9P4N7U6</accession>
<name>A0A9P4N7U6_9PLEO</name>
<organism evidence="1 2">
    <name type="scientific">Lojkania enalia</name>
    <dbReference type="NCBI Taxonomy" id="147567"/>
    <lineage>
        <taxon>Eukaryota</taxon>
        <taxon>Fungi</taxon>
        <taxon>Dikarya</taxon>
        <taxon>Ascomycota</taxon>
        <taxon>Pezizomycotina</taxon>
        <taxon>Dothideomycetes</taxon>
        <taxon>Pleosporomycetidae</taxon>
        <taxon>Pleosporales</taxon>
        <taxon>Pleosporales incertae sedis</taxon>
        <taxon>Lojkania</taxon>
    </lineage>
</organism>
<keyword evidence="2" id="KW-1185">Reference proteome</keyword>
<dbReference type="SUPFAM" id="SSF81383">
    <property type="entry name" value="F-box domain"/>
    <property type="match status" value="1"/>
</dbReference>
<dbReference type="Proteomes" id="UP000800093">
    <property type="component" value="Unassembled WGS sequence"/>
</dbReference>
<dbReference type="InterPro" id="IPR036047">
    <property type="entry name" value="F-box-like_dom_sf"/>
</dbReference>
<evidence type="ECO:0008006" key="3">
    <source>
        <dbReference type="Google" id="ProtNLM"/>
    </source>
</evidence>
<evidence type="ECO:0000313" key="2">
    <source>
        <dbReference type="Proteomes" id="UP000800093"/>
    </source>
</evidence>
<dbReference type="EMBL" id="ML986633">
    <property type="protein sequence ID" value="KAF2262976.1"/>
    <property type="molecule type" value="Genomic_DNA"/>
</dbReference>
<proteinExistence type="predicted"/>
<comment type="caution">
    <text evidence="1">The sequence shown here is derived from an EMBL/GenBank/DDBJ whole genome shotgun (WGS) entry which is preliminary data.</text>
</comment>
<evidence type="ECO:0000313" key="1">
    <source>
        <dbReference type="EMBL" id="KAF2262976.1"/>
    </source>
</evidence>